<accession>A0A4Z0YFF7</accession>
<dbReference type="OrthoDB" id="9795873at2"/>
<dbReference type="SUPFAM" id="SSF48208">
    <property type="entry name" value="Six-hairpin glycosidases"/>
    <property type="match status" value="2"/>
</dbReference>
<name>A0A4Z0YFF7_9FIRM</name>
<protein>
    <recommendedName>
        <fullName evidence="3">Glycosyltransferase</fullName>
    </recommendedName>
</protein>
<comment type="caution">
    <text evidence="1">The sequence shown here is derived from an EMBL/GenBank/DDBJ whole genome shotgun (WGS) entry which is preliminary data.</text>
</comment>
<dbReference type="RefSeq" id="WP_135657282.1">
    <property type="nucleotide sequence ID" value="NZ_SRMQ01000001.1"/>
</dbReference>
<keyword evidence="2" id="KW-1185">Reference proteome</keyword>
<sequence>MKDLRLPNDAYIFRMTDDTGMFQHAKRSVPDPCEGYTTDDNARALIMASLLYELTKKQKYLELAVRYLGFLLYAKNGAWFRNFMDYDRRFSEEKGSQDCFGRCMWALGFTTSRSDLPEEIRGVADDLLRQTVSGCNELTYLRSKAYAVIGLNYWKDSGSRELVIRLASEISDAYEHCAAPNWKWFEDKITYCNSILPWAMLIAYETTGEKRYREIGFESLDFLLEKTFVGDIFRPVGCKGWFLKGQQPAEYDQQPVEACETLLVCLKAHELTDESRYLDRARQCLGWYTGQNIRKVSLIDPDTGGCRDGITAGEPNQNEGAESLVSWIIASLTWLIHLG</sequence>
<dbReference type="GO" id="GO:0005975">
    <property type="term" value="P:carbohydrate metabolic process"/>
    <property type="evidence" value="ECO:0007669"/>
    <property type="project" value="InterPro"/>
</dbReference>
<dbReference type="EMBL" id="SRMQ01000001">
    <property type="protein sequence ID" value="TGJ78055.1"/>
    <property type="molecule type" value="Genomic_DNA"/>
</dbReference>
<proteinExistence type="predicted"/>
<evidence type="ECO:0000313" key="1">
    <source>
        <dbReference type="EMBL" id="TGJ78055.1"/>
    </source>
</evidence>
<evidence type="ECO:0000313" key="2">
    <source>
        <dbReference type="Proteomes" id="UP000297714"/>
    </source>
</evidence>
<dbReference type="InterPro" id="IPR008928">
    <property type="entry name" value="6-hairpin_glycosidase_sf"/>
</dbReference>
<gene>
    <name evidence="1" type="ORF">CAGA_04670</name>
</gene>
<dbReference type="Proteomes" id="UP000297714">
    <property type="component" value="Unassembled WGS sequence"/>
</dbReference>
<evidence type="ECO:0008006" key="3">
    <source>
        <dbReference type="Google" id="ProtNLM"/>
    </source>
</evidence>
<reference evidence="1 2" key="1">
    <citation type="submission" date="2019-04" db="EMBL/GenBank/DDBJ databases">
        <authorList>
            <person name="Poehlein A."/>
            <person name="Bengelsdorf F.R."/>
            <person name="Duerre P."/>
            <person name="Daniel R."/>
        </authorList>
    </citation>
    <scope>NUCLEOTIDE SEQUENCE [LARGE SCALE GENOMIC DNA]</scope>
    <source>
        <strain evidence="1 2">BS-1</strain>
    </source>
</reference>
<dbReference type="AlphaFoldDB" id="A0A4Z0YFF7"/>
<dbReference type="Gene3D" id="1.50.10.20">
    <property type="match status" value="1"/>
</dbReference>
<organism evidence="1 2">
    <name type="scientific">Caproiciproducens galactitolivorans</name>
    <dbReference type="NCBI Taxonomy" id="642589"/>
    <lineage>
        <taxon>Bacteria</taxon>
        <taxon>Bacillati</taxon>
        <taxon>Bacillota</taxon>
        <taxon>Clostridia</taxon>
        <taxon>Eubacteriales</taxon>
        <taxon>Acutalibacteraceae</taxon>
        <taxon>Caproiciproducens</taxon>
    </lineage>
</organism>